<dbReference type="EMBL" id="CAJVCH010237298">
    <property type="protein sequence ID" value="CAG7732776.1"/>
    <property type="molecule type" value="Genomic_DNA"/>
</dbReference>
<keyword evidence="1" id="KW-1133">Transmembrane helix</keyword>
<dbReference type="OrthoDB" id="6286196at2759"/>
<proteinExistence type="predicted"/>
<keyword evidence="3" id="KW-1185">Reference proteome</keyword>
<dbReference type="GO" id="GO:0005506">
    <property type="term" value="F:iron ion binding"/>
    <property type="evidence" value="ECO:0007669"/>
    <property type="project" value="InterPro"/>
</dbReference>
<dbReference type="PANTHER" id="PTHR24299:SF21">
    <property type="entry name" value="OS09G0441600 PROTEIN"/>
    <property type="match status" value="1"/>
</dbReference>
<dbReference type="GO" id="GO:0020037">
    <property type="term" value="F:heme binding"/>
    <property type="evidence" value="ECO:0007669"/>
    <property type="project" value="InterPro"/>
</dbReference>
<comment type="caution">
    <text evidence="2">The sequence shown here is derived from an EMBL/GenBank/DDBJ whole genome shotgun (WGS) entry which is preliminary data.</text>
</comment>
<evidence type="ECO:0000313" key="3">
    <source>
        <dbReference type="Proteomes" id="UP000708208"/>
    </source>
</evidence>
<keyword evidence="1" id="KW-0472">Membrane</keyword>
<evidence type="ECO:0000313" key="2">
    <source>
        <dbReference type="EMBL" id="CAG7732776.1"/>
    </source>
</evidence>
<evidence type="ECO:0000256" key="1">
    <source>
        <dbReference type="SAM" id="Phobius"/>
    </source>
</evidence>
<sequence length="258" mass="29224">MDSRDLPHFQCDSNDVIVFERTPVEFKGDLLFCLQMGTVPDLDLVSRLGADVKNWIMKVDTCATISVKLYNIWHLRGQFFSEMLIHALLFVAALLTIYNLFWLKRNKLPPGPSFCLPILGHLPFLAGKNPTRSLLNISKIYGPILHVRLGSYGALVIHDSQLIRKAFNMNAFAGRANIKLFDKISGNRRGLAFSDDFQKLAVNVSTLFKMSTIMEKLAVFLEFIPDWFPEISGVNDKIRVEKTSDPESTFFAAHKNIT</sequence>
<accession>A0A8J2KW38</accession>
<protein>
    <recommendedName>
        <fullName evidence="4">Cytochrome P450</fullName>
    </recommendedName>
</protein>
<evidence type="ECO:0008006" key="4">
    <source>
        <dbReference type="Google" id="ProtNLM"/>
    </source>
</evidence>
<reference evidence="2" key="1">
    <citation type="submission" date="2021-06" db="EMBL/GenBank/DDBJ databases">
        <authorList>
            <person name="Hodson N. C."/>
            <person name="Mongue J. A."/>
            <person name="Jaron S. K."/>
        </authorList>
    </citation>
    <scope>NUCLEOTIDE SEQUENCE</scope>
</reference>
<dbReference type="AlphaFoldDB" id="A0A8J2KW38"/>
<dbReference type="InterPro" id="IPR001128">
    <property type="entry name" value="Cyt_P450"/>
</dbReference>
<dbReference type="Pfam" id="PF00067">
    <property type="entry name" value="p450"/>
    <property type="match status" value="1"/>
</dbReference>
<organism evidence="2 3">
    <name type="scientific">Allacma fusca</name>
    <dbReference type="NCBI Taxonomy" id="39272"/>
    <lineage>
        <taxon>Eukaryota</taxon>
        <taxon>Metazoa</taxon>
        <taxon>Ecdysozoa</taxon>
        <taxon>Arthropoda</taxon>
        <taxon>Hexapoda</taxon>
        <taxon>Collembola</taxon>
        <taxon>Symphypleona</taxon>
        <taxon>Sminthuridae</taxon>
        <taxon>Allacma</taxon>
    </lineage>
</organism>
<feature type="transmembrane region" description="Helical" evidence="1">
    <location>
        <begin position="83"/>
        <end position="103"/>
    </location>
</feature>
<dbReference type="Proteomes" id="UP000708208">
    <property type="component" value="Unassembled WGS sequence"/>
</dbReference>
<feature type="non-terminal residue" evidence="2">
    <location>
        <position position="1"/>
    </location>
</feature>
<dbReference type="GO" id="GO:0016705">
    <property type="term" value="F:oxidoreductase activity, acting on paired donors, with incorporation or reduction of molecular oxygen"/>
    <property type="evidence" value="ECO:0007669"/>
    <property type="project" value="InterPro"/>
</dbReference>
<keyword evidence="1" id="KW-0812">Transmembrane</keyword>
<gene>
    <name evidence="2" type="ORF">AFUS01_LOCUS21265</name>
</gene>
<name>A0A8J2KW38_9HEXA</name>
<dbReference type="PANTHER" id="PTHR24299">
    <property type="entry name" value="CYTOCHROME P450 FAMILY 1"/>
    <property type="match status" value="1"/>
</dbReference>
<dbReference type="GO" id="GO:0004497">
    <property type="term" value="F:monooxygenase activity"/>
    <property type="evidence" value="ECO:0007669"/>
    <property type="project" value="InterPro"/>
</dbReference>